<evidence type="ECO:0000256" key="1">
    <source>
        <dbReference type="SAM" id="MobiDB-lite"/>
    </source>
</evidence>
<accession>A0AA35KL32</accession>
<evidence type="ECO:0000313" key="3">
    <source>
        <dbReference type="Proteomes" id="UP001178461"/>
    </source>
</evidence>
<name>A0AA35KL32_9SAUR</name>
<dbReference type="AlphaFoldDB" id="A0AA35KL32"/>
<evidence type="ECO:0000313" key="2">
    <source>
        <dbReference type="EMBL" id="CAI5780185.1"/>
    </source>
</evidence>
<dbReference type="Proteomes" id="UP001178461">
    <property type="component" value="Chromosome 7"/>
</dbReference>
<organism evidence="2 3">
    <name type="scientific">Podarcis lilfordi</name>
    <name type="common">Lilford's wall lizard</name>
    <dbReference type="NCBI Taxonomy" id="74358"/>
    <lineage>
        <taxon>Eukaryota</taxon>
        <taxon>Metazoa</taxon>
        <taxon>Chordata</taxon>
        <taxon>Craniata</taxon>
        <taxon>Vertebrata</taxon>
        <taxon>Euteleostomi</taxon>
        <taxon>Lepidosauria</taxon>
        <taxon>Squamata</taxon>
        <taxon>Bifurcata</taxon>
        <taxon>Unidentata</taxon>
        <taxon>Episquamata</taxon>
        <taxon>Laterata</taxon>
        <taxon>Lacertibaenia</taxon>
        <taxon>Lacertidae</taxon>
        <taxon>Podarcis</taxon>
    </lineage>
</organism>
<gene>
    <name evidence="2" type="ORF">PODLI_1B021506</name>
</gene>
<dbReference type="EMBL" id="OX395132">
    <property type="protein sequence ID" value="CAI5780185.1"/>
    <property type="molecule type" value="Genomic_DNA"/>
</dbReference>
<proteinExistence type="predicted"/>
<sequence length="81" mass="9115">MSGAVVSFSIDFCESCVQKQDASHQQLNSLQEYRDVAIPKTHYLPADTIKPQEEKAAFEEGEEDKTDVLGNLKKQLGRNMK</sequence>
<reference evidence="2" key="1">
    <citation type="submission" date="2022-12" db="EMBL/GenBank/DDBJ databases">
        <authorList>
            <person name="Alioto T."/>
            <person name="Alioto T."/>
            <person name="Gomez Garrido J."/>
        </authorList>
    </citation>
    <scope>NUCLEOTIDE SEQUENCE</scope>
</reference>
<feature type="region of interest" description="Disordered" evidence="1">
    <location>
        <begin position="54"/>
        <end position="81"/>
    </location>
</feature>
<keyword evidence="3" id="KW-1185">Reference proteome</keyword>
<protein>
    <submittedName>
        <fullName evidence="2">Uncharacterized protein</fullName>
    </submittedName>
</protein>